<dbReference type="InterPro" id="IPR013783">
    <property type="entry name" value="Ig-like_fold"/>
</dbReference>
<dbReference type="EMBL" id="CP071090">
    <property type="protein sequence ID" value="QSQ27171.1"/>
    <property type="molecule type" value="Genomic_DNA"/>
</dbReference>
<reference evidence="3 4" key="1">
    <citation type="submission" date="2021-02" db="EMBL/GenBank/DDBJ databases">
        <title>De Novo genome assembly of isolated myxobacteria.</title>
        <authorList>
            <person name="Stevens D.C."/>
        </authorList>
    </citation>
    <scope>NUCLEOTIDE SEQUENCE [LARGE SCALE GENOMIC DNA]</scope>
    <source>
        <strain evidence="4">SCPEA02</strain>
    </source>
</reference>
<evidence type="ECO:0000313" key="4">
    <source>
        <dbReference type="Proteomes" id="UP000662747"/>
    </source>
</evidence>
<sequence>MRGMQARARPAWAVALMCAVAFGGCKKNESTEAAGAQDAGQASATPAPAAKDAGTVAVADTRTPFAFKDVTISRTTDNKVKLTYTLENHGAKRARGYSCLTLHDKDGYELANVTLGPISLKGGESDGFEDIQSVDTTVWDEARTVLLYAGTKWSCYASDSGDTLVSEMRHLDLTGKPVPAGTAAPRQPPAAEDGVAVFELTELGLSQESPSSPVVVTFNVKNKSASRMNASVCLRLYDSAEATGGIDEAASDNFSLAQGATKTVSSELTLDDDKSWNSTVLLRAYASTYGCASSARTAVSNVVELRKPAEIHTPVDDAAVPEGIEGGEGYEPEDPVDEPERAADGVSDGQ</sequence>
<dbReference type="RefSeq" id="WP_206728698.1">
    <property type="nucleotide sequence ID" value="NZ_CP071090.1"/>
</dbReference>
<evidence type="ECO:0008006" key="5">
    <source>
        <dbReference type="Google" id="ProtNLM"/>
    </source>
</evidence>
<evidence type="ECO:0000256" key="1">
    <source>
        <dbReference type="SAM" id="MobiDB-lite"/>
    </source>
</evidence>
<protein>
    <recommendedName>
        <fullName evidence="5">Lipoprotein</fullName>
    </recommendedName>
</protein>
<keyword evidence="2" id="KW-0732">Signal</keyword>
<evidence type="ECO:0000313" key="3">
    <source>
        <dbReference type="EMBL" id="QSQ27171.1"/>
    </source>
</evidence>
<dbReference type="Proteomes" id="UP000662747">
    <property type="component" value="Chromosome"/>
</dbReference>
<proteinExistence type="predicted"/>
<feature type="signal peptide" evidence="2">
    <location>
        <begin position="1"/>
        <end position="23"/>
    </location>
</feature>
<name>A0ABX7P9Q4_9BACT</name>
<dbReference type="PROSITE" id="PS51257">
    <property type="entry name" value="PROKAR_LIPOPROTEIN"/>
    <property type="match status" value="1"/>
</dbReference>
<accession>A0ABX7P9Q4</accession>
<organism evidence="3 4">
    <name type="scientific">Pyxidicoccus parkwayensis</name>
    <dbReference type="NCBI Taxonomy" id="2813578"/>
    <lineage>
        <taxon>Bacteria</taxon>
        <taxon>Pseudomonadati</taxon>
        <taxon>Myxococcota</taxon>
        <taxon>Myxococcia</taxon>
        <taxon>Myxococcales</taxon>
        <taxon>Cystobacterineae</taxon>
        <taxon>Myxococcaceae</taxon>
        <taxon>Pyxidicoccus</taxon>
    </lineage>
</organism>
<feature type="chain" id="PRO_5046444777" description="Lipoprotein" evidence="2">
    <location>
        <begin position="24"/>
        <end position="350"/>
    </location>
</feature>
<feature type="region of interest" description="Disordered" evidence="1">
    <location>
        <begin position="313"/>
        <end position="350"/>
    </location>
</feature>
<evidence type="ECO:0000256" key="2">
    <source>
        <dbReference type="SAM" id="SignalP"/>
    </source>
</evidence>
<feature type="compositionally biased region" description="Acidic residues" evidence="1">
    <location>
        <begin position="328"/>
        <end position="337"/>
    </location>
</feature>
<dbReference type="Gene3D" id="2.60.40.10">
    <property type="entry name" value="Immunoglobulins"/>
    <property type="match status" value="1"/>
</dbReference>
<keyword evidence="4" id="KW-1185">Reference proteome</keyword>
<gene>
    <name evidence="3" type="ORF">JY651_20645</name>
</gene>